<evidence type="ECO:0000256" key="1">
    <source>
        <dbReference type="SAM" id="Phobius"/>
    </source>
</evidence>
<dbReference type="EMBL" id="FTPP01000002">
    <property type="protein sequence ID" value="SIT90996.1"/>
    <property type="molecule type" value="Genomic_DNA"/>
</dbReference>
<organism evidence="2 3">
    <name type="scientific">Pontibacter indicus</name>
    <dbReference type="NCBI Taxonomy" id="1317125"/>
    <lineage>
        <taxon>Bacteria</taxon>
        <taxon>Pseudomonadati</taxon>
        <taxon>Bacteroidota</taxon>
        <taxon>Cytophagia</taxon>
        <taxon>Cytophagales</taxon>
        <taxon>Hymenobacteraceae</taxon>
        <taxon>Pontibacter</taxon>
    </lineage>
</organism>
<feature type="transmembrane region" description="Helical" evidence="1">
    <location>
        <begin position="43"/>
        <end position="69"/>
    </location>
</feature>
<dbReference type="AlphaFoldDB" id="A0A1R3XHP8"/>
<dbReference type="RefSeq" id="WP_076669206.1">
    <property type="nucleotide sequence ID" value="NZ_FTPP01000002.1"/>
</dbReference>
<dbReference type="Pfam" id="PF11391">
    <property type="entry name" value="DUF2798"/>
    <property type="match status" value="1"/>
</dbReference>
<evidence type="ECO:0008006" key="4">
    <source>
        <dbReference type="Google" id="ProtNLM"/>
    </source>
</evidence>
<sequence length="77" mass="8554">MKKKLLNPALKRKLLVISLLCLLIASALQLYTFGFADNFFINWLRLFVVLFALVAGTVLAIVPGANYLVNKTSQLLS</sequence>
<accession>A0A1R3XHP8</accession>
<reference evidence="3" key="1">
    <citation type="submission" date="2017-01" db="EMBL/GenBank/DDBJ databases">
        <authorList>
            <person name="Varghese N."/>
            <person name="Submissions S."/>
        </authorList>
    </citation>
    <scope>NUCLEOTIDE SEQUENCE [LARGE SCALE GENOMIC DNA]</scope>
    <source>
        <strain evidence="3">LP100</strain>
    </source>
</reference>
<keyword evidence="1" id="KW-1133">Transmembrane helix</keyword>
<protein>
    <recommendedName>
        <fullName evidence="4">DUF2798 domain-containing protein</fullName>
    </recommendedName>
</protein>
<dbReference type="STRING" id="1317125.SAMN05444128_2433"/>
<evidence type="ECO:0000313" key="2">
    <source>
        <dbReference type="EMBL" id="SIT90996.1"/>
    </source>
</evidence>
<dbReference type="Proteomes" id="UP000187181">
    <property type="component" value="Unassembled WGS sequence"/>
</dbReference>
<keyword evidence="3" id="KW-1185">Reference proteome</keyword>
<evidence type="ECO:0000313" key="3">
    <source>
        <dbReference type="Proteomes" id="UP000187181"/>
    </source>
</evidence>
<proteinExistence type="predicted"/>
<dbReference type="InterPro" id="IPR021529">
    <property type="entry name" value="DUF2798"/>
</dbReference>
<gene>
    <name evidence="2" type="ORF">SAMN05444128_2433</name>
</gene>
<keyword evidence="1" id="KW-0472">Membrane</keyword>
<name>A0A1R3XHP8_9BACT</name>
<keyword evidence="1" id="KW-0812">Transmembrane</keyword>